<reference evidence="2" key="2">
    <citation type="submission" date="2025-09" db="UniProtKB">
        <authorList>
            <consortium name="Ensembl"/>
        </authorList>
    </citation>
    <scope>IDENTIFICATION</scope>
</reference>
<dbReference type="Proteomes" id="UP000694546">
    <property type="component" value="Chromosome 23"/>
</dbReference>
<dbReference type="Ensembl" id="ENSGMOT00000040254.1">
    <property type="protein sequence ID" value="ENSGMOP00000045161.1"/>
    <property type="gene ID" value="ENSGMOG00000032342.1"/>
</dbReference>
<reference evidence="2" key="1">
    <citation type="submission" date="2025-08" db="UniProtKB">
        <authorList>
            <consortium name="Ensembl"/>
        </authorList>
    </citation>
    <scope>IDENTIFICATION</scope>
</reference>
<feature type="compositionally biased region" description="Low complexity" evidence="1">
    <location>
        <begin position="585"/>
        <end position="597"/>
    </location>
</feature>
<dbReference type="OrthoDB" id="8929197at2759"/>
<dbReference type="PANTHER" id="PTHR47306:SF2">
    <property type="entry name" value="CORE-BINDING (CB) DOMAIN-CONTAINING PROTEIN"/>
    <property type="match status" value="1"/>
</dbReference>
<evidence type="ECO:0000313" key="3">
    <source>
        <dbReference type="Proteomes" id="UP000694546"/>
    </source>
</evidence>
<feature type="region of interest" description="Disordered" evidence="1">
    <location>
        <begin position="585"/>
        <end position="625"/>
    </location>
</feature>
<evidence type="ECO:0000256" key="1">
    <source>
        <dbReference type="SAM" id="MobiDB-lite"/>
    </source>
</evidence>
<feature type="region of interest" description="Disordered" evidence="1">
    <location>
        <begin position="159"/>
        <end position="178"/>
    </location>
</feature>
<keyword evidence="3" id="KW-1185">Reference proteome</keyword>
<feature type="compositionally biased region" description="Basic and acidic residues" evidence="1">
    <location>
        <begin position="780"/>
        <end position="789"/>
    </location>
</feature>
<feature type="compositionally biased region" description="Low complexity" evidence="1">
    <location>
        <begin position="99"/>
        <end position="117"/>
    </location>
</feature>
<dbReference type="RefSeq" id="XP_030205323.1">
    <property type="nucleotide sequence ID" value="XM_030349463.1"/>
</dbReference>
<dbReference type="PANTHER" id="PTHR47306">
    <property type="entry name" value="SI:CH211-178J18.4-RELATED"/>
    <property type="match status" value="1"/>
</dbReference>
<proteinExistence type="predicted"/>
<feature type="compositionally biased region" description="Basic residues" evidence="1">
    <location>
        <begin position="616"/>
        <end position="625"/>
    </location>
</feature>
<organism evidence="2 3">
    <name type="scientific">Gadus morhua</name>
    <name type="common">Atlantic cod</name>
    <dbReference type="NCBI Taxonomy" id="8049"/>
    <lineage>
        <taxon>Eukaryota</taxon>
        <taxon>Metazoa</taxon>
        <taxon>Chordata</taxon>
        <taxon>Craniata</taxon>
        <taxon>Vertebrata</taxon>
        <taxon>Euteleostomi</taxon>
        <taxon>Actinopterygii</taxon>
        <taxon>Neopterygii</taxon>
        <taxon>Teleostei</taxon>
        <taxon>Neoteleostei</taxon>
        <taxon>Acanthomorphata</taxon>
        <taxon>Zeiogadaria</taxon>
        <taxon>Gadariae</taxon>
        <taxon>Gadiformes</taxon>
        <taxon>Gadoidei</taxon>
        <taxon>Gadidae</taxon>
        <taxon>Gadus</taxon>
    </lineage>
</organism>
<evidence type="ECO:0000313" key="2">
    <source>
        <dbReference type="Ensembl" id="ENSGMOP00000045161.1"/>
    </source>
</evidence>
<dbReference type="GeneID" id="115537493"/>
<name>A0A8C5BF70_GADMO</name>
<gene>
    <name evidence="2" type="primary">LOC115537493</name>
</gene>
<sequence>MYQSKTANRHYLLCPRCLKTQANLSVHLRRVCLKDGSDADVNAIVDKAKHDAAELLQKGRIFKYSDLTAITSDENTLKRLVEELKRHHLVVTGEPCPPAEANTEPATSTSEESSSAALGEGNNCDSSRESASSSSPNRKTRSGTAAKSKSESAFDILQKTIAGPKPHRSTSTRPTTSLLECHQEAPDDIADEAPDETQENIKGAKYSAAVKQSMYEKGLYNRHSLDHPLLQAFAMHLNKEKNIQNYKQEVENVSRFLYFVNNEEASLQFVYQRQKLDVFLKEITGLTKRTQSNYLKSLKRFLNFHTDRTNLHSMDADLHEECTEYSRVLTSTLRLLSKQAKKEIFQKRHAFLMDENALTTEDCQVVLVQAKDPFLACMDKLSEDDADALNTADKTLVLYYLEAVVILGHVQRPSVVQNMTVSEWLSRDKAISKETGEPLWVVGVKEHKTSTQQVATFALSKEEEHWFDLYYKRLRPVFQRAARKRKRDEDETDPKDFFFLSSVGKQIHRPSTDLSRLEKKFAVPAVTSQMARRFYETATKDMPSSSKTLVASYLTHTNATAEQHYRYKTTENMLEGKKNLTALAVATSSSEESSSAAQGNDSDSSRERASSSSPNRKTRSGTAHKLKSESAFDILQKKFPVTITGSKPHRSLLEVDDVSWRKAYKYWLHGQQKLRQEYVRSKFPWRQPSTKSLQKLIKNQGWDGTTNTMQLLRRWIPSGSGENIMDCTAIQKLEKNQRWKGLRTQQSEGQGTSVMAKRKFRVGEVVCDYHAAVVTVSDGKEDSRCDSHTKQPPGKLIKYSENNSNVTPKHCPLVLNGEKMHVTLFLATKIISTDEEVLLPLSFKGTL</sequence>
<feature type="region of interest" description="Disordered" evidence="1">
    <location>
        <begin position="91"/>
        <end position="153"/>
    </location>
</feature>
<protein>
    <submittedName>
        <fullName evidence="2">Uncharacterized LOC115537493</fullName>
    </submittedName>
</protein>
<dbReference type="GeneTree" id="ENSGT01120000272075"/>
<dbReference type="OMA" id="ENIMDCT"/>
<accession>A0A8C5BF70</accession>
<feature type="region of interest" description="Disordered" evidence="1">
    <location>
        <begin position="780"/>
        <end position="802"/>
    </location>
</feature>
<dbReference type="AlphaFoldDB" id="A0A8C5BF70"/>